<dbReference type="EMBL" id="JABSTV010001245">
    <property type="protein sequence ID" value="KAH7982904.1"/>
    <property type="molecule type" value="Genomic_DNA"/>
</dbReference>
<reference evidence="1" key="2">
    <citation type="submission" date="2021-09" db="EMBL/GenBank/DDBJ databases">
        <authorList>
            <person name="Jia N."/>
            <person name="Wang J."/>
            <person name="Shi W."/>
            <person name="Du L."/>
            <person name="Sun Y."/>
            <person name="Zhan W."/>
            <person name="Jiang J."/>
            <person name="Wang Q."/>
            <person name="Zhang B."/>
            <person name="Ji P."/>
            <person name="Sakyi L.B."/>
            <person name="Cui X."/>
            <person name="Yuan T."/>
            <person name="Jiang B."/>
            <person name="Yang W."/>
            <person name="Lam T.T.-Y."/>
            <person name="Chang Q."/>
            <person name="Ding S."/>
            <person name="Wang X."/>
            <person name="Zhu J."/>
            <person name="Ruan X."/>
            <person name="Zhao L."/>
            <person name="Wei J."/>
            <person name="Que T."/>
            <person name="Du C."/>
            <person name="Cheng J."/>
            <person name="Dai P."/>
            <person name="Han X."/>
            <person name="Huang E."/>
            <person name="Gao Y."/>
            <person name="Liu J."/>
            <person name="Shao H."/>
            <person name="Ye R."/>
            <person name="Li L."/>
            <person name="Wei W."/>
            <person name="Wang X."/>
            <person name="Wang C."/>
            <person name="Huo Q."/>
            <person name="Li W."/>
            <person name="Guo W."/>
            <person name="Chen H."/>
            <person name="Chen S."/>
            <person name="Zhou L."/>
            <person name="Zhou L."/>
            <person name="Ni X."/>
            <person name="Tian J."/>
            <person name="Zhou Y."/>
            <person name="Sheng Y."/>
            <person name="Liu T."/>
            <person name="Pan Y."/>
            <person name="Xia L."/>
            <person name="Li J."/>
            <person name="Zhao F."/>
            <person name="Cao W."/>
        </authorList>
    </citation>
    <scope>NUCLEOTIDE SEQUENCE</scope>
    <source>
        <strain evidence="1">Rsan-2018</strain>
        <tissue evidence="1">Larvae</tissue>
    </source>
</reference>
<name>A0A9D4QIM8_RHISA</name>
<organism evidence="1 2">
    <name type="scientific">Rhipicephalus sanguineus</name>
    <name type="common">Brown dog tick</name>
    <name type="synonym">Ixodes sanguineus</name>
    <dbReference type="NCBI Taxonomy" id="34632"/>
    <lineage>
        <taxon>Eukaryota</taxon>
        <taxon>Metazoa</taxon>
        <taxon>Ecdysozoa</taxon>
        <taxon>Arthropoda</taxon>
        <taxon>Chelicerata</taxon>
        <taxon>Arachnida</taxon>
        <taxon>Acari</taxon>
        <taxon>Parasitiformes</taxon>
        <taxon>Ixodida</taxon>
        <taxon>Ixodoidea</taxon>
        <taxon>Ixodidae</taxon>
        <taxon>Rhipicephalinae</taxon>
        <taxon>Rhipicephalus</taxon>
        <taxon>Rhipicephalus</taxon>
    </lineage>
</organism>
<protein>
    <submittedName>
        <fullName evidence="1">Uncharacterized protein</fullName>
    </submittedName>
</protein>
<dbReference type="Proteomes" id="UP000821837">
    <property type="component" value="Chromosome 1"/>
</dbReference>
<comment type="caution">
    <text evidence="1">The sequence shown here is derived from an EMBL/GenBank/DDBJ whole genome shotgun (WGS) entry which is preliminary data.</text>
</comment>
<proteinExistence type="predicted"/>
<evidence type="ECO:0000313" key="2">
    <source>
        <dbReference type="Proteomes" id="UP000821837"/>
    </source>
</evidence>
<sequence>MASVSKILHRYENNDRILHRAQLDFLQVDRELALAELEVAPAAEVLADIEGRNVQVDAALLDYQHDDQPVDLGAWAAVHSLHGYLDFLAVLGEDLDVAVVYSYRPVSRRRSNWRSVRWVSPAVPEQGRRGKCGVSIAVSPESSARPSTACPCRRSFCRVCARRRLCETTPAANPQSGAMLPAQVPLTLSTLCLTMALLACSEVVHGDQSRSSQ</sequence>
<dbReference type="AlphaFoldDB" id="A0A9D4QIM8"/>
<gene>
    <name evidence="1" type="ORF">HPB52_008088</name>
</gene>
<accession>A0A9D4QIM8</accession>
<reference evidence="1" key="1">
    <citation type="journal article" date="2020" name="Cell">
        <title>Large-Scale Comparative Analyses of Tick Genomes Elucidate Their Genetic Diversity and Vector Capacities.</title>
        <authorList>
            <consortium name="Tick Genome and Microbiome Consortium (TIGMIC)"/>
            <person name="Jia N."/>
            <person name="Wang J."/>
            <person name="Shi W."/>
            <person name="Du L."/>
            <person name="Sun Y."/>
            <person name="Zhan W."/>
            <person name="Jiang J.F."/>
            <person name="Wang Q."/>
            <person name="Zhang B."/>
            <person name="Ji P."/>
            <person name="Bell-Sakyi L."/>
            <person name="Cui X.M."/>
            <person name="Yuan T.T."/>
            <person name="Jiang B.G."/>
            <person name="Yang W.F."/>
            <person name="Lam T.T."/>
            <person name="Chang Q.C."/>
            <person name="Ding S.J."/>
            <person name="Wang X.J."/>
            <person name="Zhu J.G."/>
            <person name="Ruan X.D."/>
            <person name="Zhao L."/>
            <person name="Wei J.T."/>
            <person name="Ye R.Z."/>
            <person name="Que T.C."/>
            <person name="Du C.H."/>
            <person name="Zhou Y.H."/>
            <person name="Cheng J.X."/>
            <person name="Dai P.F."/>
            <person name="Guo W.B."/>
            <person name="Han X.H."/>
            <person name="Huang E.J."/>
            <person name="Li L.F."/>
            <person name="Wei W."/>
            <person name="Gao Y.C."/>
            <person name="Liu J.Z."/>
            <person name="Shao H.Z."/>
            <person name="Wang X."/>
            <person name="Wang C.C."/>
            <person name="Yang T.C."/>
            <person name="Huo Q.B."/>
            <person name="Li W."/>
            <person name="Chen H.Y."/>
            <person name="Chen S.E."/>
            <person name="Zhou L.G."/>
            <person name="Ni X.B."/>
            <person name="Tian J.H."/>
            <person name="Sheng Y."/>
            <person name="Liu T."/>
            <person name="Pan Y.S."/>
            <person name="Xia L.Y."/>
            <person name="Li J."/>
            <person name="Zhao F."/>
            <person name="Cao W.C."/>
        </authorList>
    </citation>
    <scope>NUCLEOTIDE SEQUENCE</scope>
    <source>
        <strain evidence="1">Rsan-2018</strain>
    </source>
</reference>
<keyword evidence="2" id="KW-1185">Reference proteome</keyword>
<evidence type="ECO:0000313" key="1">
    <source>
        <dbReference type="EMBL" id="KAH7982904.1"/>
    </source>
</evidence>